<evidence type="ECO:0000256" key="1">
    <source>
        <dbReference type="ARBA" id="ARBA00001933"/>
    </source>
</evidence>
<sequence>MNYISRIALNLKSSSIRNMYNMANTMENVVSFAIGEPDFTTAANIIEASNKALMDGQTHYTTNAGILPLRQAIANKLRNKNNVNVKPDDVIITAGGMEALMLCMMTILDPGDEVIVTDPFWSNHPSQIIMCGAIPKFVKVYEEDGFVYNPDNIKNAINKNTKALLINSPSNPTGGVADEEVLKEIAKIAIENDLIVISDEVYQHLVYDDAKFMSIAAFPGMKERTVIIDSFSKTYAMTGWRIGYAAGASQIIQYMTKLQENVVSCVNTPSQYAAIEALEGPQDYLHYMLSKYTERRKLVVEGINSIDRLSCIKPKGAFYAFMNIKETHLSSEEFAVTLLKNKGVVVVPGSGFGEAGEGYVRVSYATSEENIIEGLKRIKSFVECL</sequence>
<comment type="caution">
    <text evidence="8">The sequence shown here is derived from an EMBL/GenBank/DDBJ whole genome shotgun (WGS) entry which is preliminary data.</text>
</comment>
<dbReference type="EMBL" id="LKET01000051">
    <property type="protein sequence ID" value="KPU42743.1"/>
    <property type="molecule type" value="Genomic_DNA"/>
</dbReference>
<comment type="cofactor">
    <cofactor evidence="1 6">
        <name>pyridoxal 5'-phosphate</name>
        <dbReference type="ChEBI" id="CHEBI:597326"/>
    </cofactor>
</comment>
<dbReference type="InterPro" id="IPR015424">
    <property type="entry name" value="PyrdxlP-dep_Trfase"/>
</dbReference>
<dbReference type="GO" id="GO:0030170">
    <property type="term" value="F:pyridoxal phosphate binding"/>
    <property type="evidence" value="ECO:0007669"/>
    <property type="project" value="InterPro"/>
</dbReference>
<evidence type="ECO:0000256" key="4">
    <source>
        <dbReference type="ARBA" id="ARBA00022679"/>
    </source>
</evidence>
<dbReference type="AlphaFoldDB" id="A0A0P8YST9"/>
<dbReference type="RefSeq" id="WP_054876495.1">
    <property type="nucleotide sequence ID" value="NZ_LKET01000051.1"/>
</dbReference>
<keyword evidence="5" id="KW-0663">Pyridoxal phosphate</keyword>
<dbReference type="InterPro" id="IPR050596">
    <property type="entry name" value="AspAT/PAT-like"/>
</dbReference>
<evidence type="ECO:0000313" key="8">
    <source>
        <dbReference type="EMBL" id="KPU42743.1"/>
    </source>
</evidence>
<keyword evidence="3 6" id="KW-0032">Aminotransferase</keyword>
<evidence type="ECO:0000256" key="5">
    <source>
        <dbReference type="ARBA" id="ARBA00022898"/>
    </source>
</evidence>
<dbReference type="PROSITE" id="PS00105">
    <property type="entry name" value="AA_TRANSFER_CLASS_1"/>
    <property type="match status" value="1"/>
</dbReference>
<gene>
    <name evidence="8" type="ORF">OXPF_35030</name>
</gene>
<dbReference type="PATRIC" id="fig|36849.3.peg.3710"/>
<dbReference type="PANTHER" id="PTHR46383">
    <property type="entry name" value="ASPARTATE AMINOTRANSFERASE"/>
    <property type="match status" value="1"/>
</dbReference>
<dbReference type="GO" id="GO:0006520">
    <property type="term" value="P:amino acid metabolic process"/>
    <property type="evidence" value="ECO:0007669"/>
    <property type="project" value="InterPro"/>
</dbReference>
<feature type="domain" description="Aminotransferase class I/classII large" evidence="7">
    <location>
        <begin position="28"/>
        <end position="378"/>
    </location>
</feature>
<protein>
    <recommendedName>
        <fullName evidence="6">Aminotransferase</fullName>
        <ecNumber evidence="6">2.6.1.-</ecNumber>
    </recommendedName>
</protein>
<proteinExistence type="inferred from homology"/>
<organism evidence="8 9">
    <name type="scientific">Oxobacter pfennigii</name>
    <dbReference type="NCBI Taxonomy" id="36849"/>
    <lineage>
        <taxon>Bacteria</taxon>
        <taxon>Bacillati</taxon>
        <taxon>Bacillota</taxon>
        <taxon>Clostridia</taxon>
        <taxon>Eubacteriales</taxon>
        <taxon>Clostridiaceae</taxon>
        <taxon>Oxobacter</taxon>
    </lineage>
</organism>
<dbReference type="InterPro" id="IPR004838">
    <property type="entry name" value="NHTrfase_class1_PyrdxlP-BS"/>
</dbReference>
<dbReference type="SUPFAM" id="SSF53383">
    <property type="entry name" value="PLP-dependent transferases"/>
    <property type="match status" value="1"/>
</dbReference>
<name>A0A0P8YST9_9CLOT</name>
<evidence type="ECO:0000259" key="7">
    <source>
        <dbReference type="Pfam" id="PF00155"/>
    </source>
</evidence>
<dbReference type="FunFam" id="3.40.640.10:FF:000033">
    <property type="entry name" value="Aspartate aminotransferase"/>
    <property type="match status" value="1"/>
</dbReference>
<dbReference type="InterPro" id="IPR015421">
    <property type="entry name" value="PyrdxlP-dep_Trfase_major"/>
</dbReference>
<dbReference type="OrthoDB" id="9802328at2"/>
<keyword evidence="9" id="KW-1185">Reference proteome</keyword>
<evidence type="ECO:0000313" key="9">
    <source>
        <dbReference type="Proteomes" id="UP000050326"/>
    </source>
</evidence>
<dbReference type="EC" id="2.6.1.-" evidence="6"/>
<evidence type="ECO:0000256" key="6">
    <source>
        <dbReference type="RuleBase" id="RU000481"/>
    </source>
</evidence>
<dbReference type="InterPro" id="IPR015422">
    <property type="entry name" value="PyrdxlP-dep_Trfase_small"/>
</dbReference>
<dbReference type="Proteomes" id="UP000050326">
    <property type="component" value="Unassembled WGS sequence"/>
</dbReference>
<dbReference type="GO" id="GO:0008483">
    <property type="term" value="F:transaminase activity"/>
    <property type="evidence" value="ECO:0007669"/>
    <property type="project" value="UniProtKB-KW"/>
</dbReference>
<dbReference type="Gene3D" id="3.90.1150.10">
    <property type="entry name" value="Aspartate Aminotransferase, domain 1"/>
    <property type="match status" value="1"/>
</dbReference>
<dbReference type="Gene3D" id="3.40.640.10">
    <property type="entry name" value="Type I PLP-dependent aspartate aminotransferase-like (Major domain)"/>
    <property type="match status" value="1"/>
</dbReference>
<reference evidence="8 9" key="1">
    <citation type="submission" date="2015-09" db="EMBL/GenBank/DDBJ databases">
        <title>Genome sequence of Oxobacter pfennigii DSM 3222.</title>
        <authorList>
            <person name="Poehlein A."/>
            <person name="Bengelsdorf F.R."/>
            <person name="Schiel-Bengelsdorf B."/>
            <person name="Duerre P."/>
            <person name="Daniel R."/>
        </authorList>
    </citation>
    <scope>NUCLEOTIDE SEQUENCE [LARGE SCALE GENOMIC DNA]</scope>
    <source>
        <strain evidence="8 9">DSM 3222</strain>
    </source>
</reference>
<dbReference type="CDD" id="cd00609">
    <property type="entry name" value="AAT_like"/>
    <property type="match status" value="1"/>
</dbReference>
<keyword evidence="4 6" id="KW-0808">Transferase</keyword>
<comment type="similarity">
    <text evidence="2 6">Belongs to the class-I pyridoxal-phosphate-dependent aminotransferase family.</text>
</comment>
<dbReference type="Pfam" id="PF00155">
    <property type="entry name" value="Aminotran_1_2"/>
    <property type="match status" value="1"/>
</dbReference>
<evidence type="ECO:0000256" key="2">
    <source>
        <dbReference type="ARBA" id="ARBA00007441"/>
    </source>
</evidence>
<dbReference type="PANTHER" id="PTHR46383:SF1">
    <property type="entry name" value="ASPARTATE AMINOTRANSFERASE"/>
    <property type="match status" value="1"/>
</dbReference>
<accession>A0A0P8YST9</accession>
<dbReference type="InterPro" id="IPR004839">
    <property type="entry name" value="Aminotransferase_I/II_large"/>
</dbReference>
<dbReference type="STRING" id="36849.OXPF_35030"/>
<evidence type="ECO:0000256" key="3">
    <source>
        <dbReference type="ARBA" id="ARBA00022576"/>
    </source>
</evidence>